<dbReference type="EMBL" id="BLQM01000441">
    <property type="protein sequence ID" value="GMH90034.1"/>
    <property type="molecule type" value="Genomic_DNA"/>
</dbReference>
<evidence type="ECO:0000313" key="2">
    <source>
        <dbReference type="EMBL" id="GMH90034.1"/>
    </source>
</evidence>
<organism evidence="2 3">
    <name type="scientific">Triparma laevis f. inornata</name>
    <dbReference type="NCBI Taxonomy" id="1714386"/>
    <lineage>
        <taxon>Eukaryota</taxon>
        <taxon>Sar</taxon>
        <taxon>Stramenopiles</taxon>
        <taxon>Ochrophyta</taxon>
        <taxon>Bolidophyceae</taxon>
        <taxon>Parmales</taxon>
        <taxon>Triparmaceae</taxon>
        <taxon>Triparma</taxon>
    </lineage>
</organism>
<dbReference type="InterPro" id="IPR012674">
    <property type="entry name" value="Calycin"/>
</dbReference>
<accession>A0A9W7ERD3</accession>
<name>A0A9W7ERD3_9STRA</name>
<sequence>MVFDTPHTLKTTDPSTNKISLASMNFARTAHSEGEMFGLKFWENWYVIGENDKDDAAEFKVIYYDGKTRQNTYQGAFVYAREKELPEASMAKVRDCEERRDE</sequence>
<gene>
    <name evidence="2" type="ORF">TL16_g11644</name>
</gene>
<feature type="domain" description="VDE lipocalin" evidence="1">
    <location>
        <begin position="24"/>
        <end position="98"/>
    </location>
</feature>
<comment type="caution">
    <text evidence="2">The sequence shown here is derived from an EMBL/GenBank/DDBJ whole genome shotgun (WGS) entry which is preliminary data.</text>
</comment>
<dbReference type="InterPro" id="IPR010788">
    <property type="entry name" value="VDE_dom"/>
</dbReference>
<dbReference type="Gene3D" id="2.40.128.20">
    <property type="match status" value="1"/>
</dbReference>
<protein>
    <recommendedName>
        <fullName evidence="1">VDE lipocalin domain-containing protein</fullName>
    </recommendedName>
</protein>
<proteinExistence type="predicted"/>
<reference evidence="3" key="1">
    <citation type="journal article" date="2023" name="Commun. Biol.">
        <title>Genome analysis of Parmales, the sister group of diatoms, reveals the evolutionary specialization of diatoms from phago-mixotrophs to photoautotrophs.</title>
        <authorList>
            <person name="Ban H."/>
            <person name="Sato S."/>
            <person name="Yoshikawa S."/>
            <person name="Yamada K."/>
            <person name="Nakamura Y."/>
            <person name="Ichinomiya M."/>
            <person name="Sato N."/>
            <person name="Blanc-Mathieu R."/>
            <person name="Endo H."/>
            <person name="Kuwata A."/>
            <person name="Ogata H."/>
        </authorList>
    </citation>
    <scope>NUCLEOTIDE SEQUENCE [LARGE SCALE GENOMIC DNA]</scope>
</reference>
<evidence type="ECO:0000313" key="3">
    <source>
        <dbReference type="Proteomes" id="UP001162640"/>
    </source>
</evidence>
<dbReference type="AlphaFoldDB" id="A0A9W7ERD3"/>
<dbReference type="Pfam" id="PF07137">
    <property type="entry name" value="VDE"/>
    <property type="match status" value="1"/>
</dbReference>
<dbReference type="GO" id="GO:0046422">
    <property type="term" value="F:violaxanthin de-epoxidase activity"/>
    <property type="evidence" value="ECO:0007669"/>
    <property type="project" value="InterPro"/>
</dbReference>
<dbReference type="Proteomes" id="UP001162640">
    <property type="component" value="Unassembled WGS sequence"/>
</dbReference>
<evidence type="ECO:0000259" key="1">
    <source>
        <dbReference type="Pfam" id="PF07137"/>
    </source>
</evidence>